<evidence type="ECO:0000256" key="1">
    <source>
        <dbReference type="ARBA" id="ARBA00022448"/>
    </source>
</evidence>
<dbReference type="GO" id="GO:0005737">
    <property type="term" value="C:cytoplasm"/>
    <property type="evidence" value="ECO:0007669"/>
    <property type="project" value="TreeGrafter"/>
</dbReference>
<dbReference type="AlphaFoldDB" id="A0A7C4E1V8"/>
<dbReference type="PANTHER" id="PTHR45663:SF11">
    <property type="entry name" value="GEO12009P1"/>
    <property type="match status" value="1"/>
</dbReference>
<keyword evidence="2" id="KW-0249">Electron transport</keyword>
<dbReference type="SUPFAM" id="SSF52833">
    <property type="entry name" value="Thioredoxin-like"/>
    <property type="match status" value="1"/>
</dbReference>
<feature type="domain" description="Thioredoxin" evidence="5">
    <location>
        <begin position="15"/>
        <end position="135"/>
    </location>
</feature>
<evidence type="ECO:0000256" key="3">
    <source>
        <dbReference type="ARBA" id="ARBA00023157"/>
    </source>
</evidence>
<accession>A0A7C4E1V8</accession>
<evidence type="ECO:0000256" key="4">
    <source>
        <dbReference type="ARBA" id="ARBA00023284"/>
    </source>
</evidence>
<dbReference type="Gene3D" id="3.40.30.10">
    <property type="entry name" value="Glutaredoxin"/>
    <property type="match status" value="1"/>
</dbReference>
<dbReference type="InterPro" id="IPR036249">
    <property type="entry name" value="Thioredoxin-like_sf"/>
</dbReference>
<keyword evidence="4" id="KW-0676">Redox-active center</keyword>
<comment type="caution">
    <text evidence="7">The sequence shown here is derived from an EMBL/GenBank/DDBJ whole genome shotgun (WGS) entry which is preliminary data.</text>
</comment>
<dbReference type="FunFam" id="3.40.30.10:FF:000001">
    <property type="entry name" value="Thioredoxin"/>
    <property type="match status" value="1"/>
</dbReference>
<dbReference type="CDD" id="cd02947">
    <property type="entry name" value="TRX_family"/>
    <property type="match status" value="1"/>
</dbReference>
<evidence type="ECO:0000313" key="7">
    <source>
        <dbReference type="EMBL" id="HGN90261.1"/>
    </source>
</evidence>
<gene>
    <name evidence="7" type="primary">trxA</name>
    <name evidence="8" type="ORF">ENM30_03510</name>
    <name evidence="7" type="ORF">ENT82_03925</name>
    <name evidence="6" type="ORF">ENU43_07050</name>
</gene>
<dbReference type="PANTHER" id="PTHR45663">
    <property type="entry name" value="GEO12009P1"/>
    <property type="match status" value="1"/>
</dbReference>
<name>A0A7C4E1V8_CALS0</name>
<dbReference type="InterPro" id="IPR013766">
    <property type="entry name" value="Thioredoxin_domain"/>
</dbReference>
<dbReference type="Pfam" id="PF00085">
    <property type="entry name" value="Thioredoxin"/>
    <property type="match status" value="1"/>
</dbReference>
<sequence>MSLDDELERIKMRKMMEMLSASKKPSPAVVEEPIELTDQSFDEFVGSHDFVVVDFWAEWCAPCRAIAPIVKELAKQYAGRVYFGKLNVDENPRTASAFGIMGIPTLLFFKNGRVVDMVVGAVPKRVLEARINQYL</sequence>
<evidence type="ECO:0000259" key="5">
    <source>
        <dbReference type="PROSITE" id="PS51352"/>
    </source>
</evidence>
<dbReference type="EMBL" id="DTCM01000085">
    <property type="protein sequence ID" value="HGL41402.1"/>
    <property type="molecule type" value="Genomic_DNA"/>
</dbReference>
<dbReference type="GO" id="GO:0015035">
    <property type="term" value="F:protein-disulfide reductase activity"/>
    <property type="evidence" value="ECO:0007669"/>
    <property type="project" value="InterPro"/>
</dbReference>
<keyword evidence="3" id="KW-1015">Disulfide bond</keyword>
<evidence type="ECO:0000256" key="2">
    <source>
        <dbReference type="ARBA" id="ARBA00022982"/>
    </source>
</evidence>
<dbReference type="EMBL" id="DRXG01000078">
    <property type="protein sequence ID" value="HHN52363.1"/>
    <property type="molecule type" value="Genomic_DNA"/>
</dbReference>
<dbReference type="EMBL" id="DTAD01000036">
    <property type="protein sequence ID" value="HGN90261.1"/>
    <property type="molecule type" value="Genomic_DNA"/>
</dbReference>
<dbReference type="PRINTS" id="PR00421">
    <property type="entry name" value="THIOREDOXIN"/>
</dbReference>
<dbReference type="InterPro" id="IPR005746">
    <property type="entry name" value="Thioredoxin"/>
</dbReference>
<keyword evidence="1" id="KW-0813">Transport</keyword>
<dbReference type="NCBIfam" id="TIGR01068">
    <property type="entry name" value="thioredoxin"/>
    <property type="match status" value="1"/>
</dbReference>
<organism evidence="7">
    <name type="scientific">Caldiarchaeum subterraneum</name>
    <dbReference type="NCBI Taxonomy" id="311458"/>
    <lineage>
        <taxon>Archaea</taxon>
        <taxon>Nitrososphaerota</taxon>
        <taxon>Candidatus Caldarchaeales</taxon>
        <taxon>Candidatus Caldarchaeaceae</taxon>
        <taxon>Candidatus Caldarchaeum</taxon>
    </lineage>
</organism>
<evidence type="ECO:0000313" key="6">
    <source>
        <dbReference type="EMBL" id="HGL41402.1"/>
    </source>
</evidence>
<proteinExistence type="predicted"/>
<protein>
    <submittedName>
        <fullName evidence="7">Thioredoxin</fullName>
    </submittedName>
</protein>
<dbReference type="PROSITE" id="PS51352">
    <property type="entry name" value="THIOREDOXIN_2"/>
    <property type="match status" value="1"/>
</dbReference>
<dbReference type="InterPro" id="IPR017937">
    <property type="entry name" value="Thioredoxin_CS"/>
</dbReference>
<evidence type="ECO:0000313" key="8">
    <source>
        <dbReference type="EMBL" id="HHN52363.1"/>
    </source>
</evidence>
<reference evidence="7" key="1">
    <citation type="journal article" date="2020" name="mSystems">
        <title>Genome- and Community-Level Interaction Insights into Carbon Utilization and Element Cycling Functions of Hydrothermarchaeota in Hydrothermal Sediment.</title>
        <authorList>
            <person name="Zhou Z."/>
            <person name="Liu Y."/>
            <person name="Xu W."/>
            <person name="Pan J."/>
            <person name="Luo Z.H."/>
            <person name="Li M."/>
        </authorList>
    </citation>
    <scope>NUCLEOTIDE SEQUENCE [LARGE SCALE GENOMIC DNA]</scope>
    <source>
        <strain evidence="8">SpSt-1073</strain>
        <strain evidence="7">SpSt-613</strain>
        <strain evidence="6">SpSt-669</strain>
    </source>
</reference>
<dbReference type="PROSITE" id="PS00194">
    <property type="entry name" value="THIOREDOXIN_1"/>
    <property type="match status" value="1"/>
</dbReference>